<protein>
    <recommendedName>
        <fullName evidence="5">PH domain-containing protein</fullName>
    </recommendedName>
</protein>
<dbReference type="Proteomes" id="UP001334804">
    <property type="component" value="Chromosome"/>
</dbReference>
<evidence type="ECO:0000313" key="3">
    <source>
        <dbReference type="EMBL" id="WSA30571.1"/>
    </source>
</evidence>
<reference evidence="3 4" key="1">
    <citation type="submission" date="2022-10" db="EMBL/GenBank/DDBJ databases">
        <title>The complete genomes of actinobacterial strains from the NBC collection.</title>
        <authorList>
            <person name="Joergensen T.S."/>
            <person name="Alvarez Arevalo M."/>
            <person name="Sterndorff E.B."/>
            <person name="Faurdal D."/>
            <person name="Vuksanovic O."/>
            <person name="Mourched A.-S."/>
            <person name="Charusanti P."/>
            <person name="Shaw S."/>
            <person name="Blin K."/>
            <person name="Weber T."/>
        </authorList>
    </citation>
    <scope>NUCLEOTIDE SEQUENCE [LARGE SCALE GENOMIC DNA]</scope>
    <source>
        <strain evidence="3 4">NBC 01809</strain>
    </source>
</reference>
<dbReference type="EMBL" id="CP109071">
    <property type="protein sequence ID" value="WSA30571.1"/>
    <property type="molecule type" value="Genomic_DNA"/>
</dbReference>
<organism evidence="3 4">
    <name type="scientific">Micromonospora peucetia</name>
    <dbReference type="NCBI Taxonomy" id="47871"/>
    <lineage>
        <taxon>Bacteria</taxon>
        <taxon>Bacillati</taxon>
        <taxon>Actinomycetota</taxon>
        <taxon>Actinomycetes</taxon>
        <taxon>Micromonosporales</taxon>
        <taxon>Micromonosporaceae</taxon>
        <taxon>Micromonospora</taxon>
    </lineage>
</organism>
<feature type="transmembrane region" description="Helical" evidence="2">
    <location>
        <begin position="45"/>
        <end position="66"/>
    </location>
</feature>
<feature type="region of interest" description="Disordered" evidence="1">
    <location>
        <begin position="168"/>
        <end position="187"/>
    </location>
</feature>
<sequence length="187" mass="19644">MRPDDHGVERGYDMELHRNRGGLVLPLACVIGGGVLLALPGENALLRRLVAAGAVLLGGGVLVGLLRPFRFVIGADGLTVRRPGLRRTIPWAQVAALALDQPPARNGLPSPPRLLLVPAPGALGDLPVDGRHPVDGRAAVELLDLGRVREQPAEVAAALTRHAGDRFVDTLGAGPAEDRSGDRHRTP</sequence>
<proteinExistence type="predicted"/>
<accession>A0ABZ1E9D1</accession>
<feature type="compositionally biased region" description="Basic and acidic residues" evidence="1">
    <location>
        <begin position="176"/>
        <end position="187"/>
    </location>
</feature>
<evidence type="ECO:0008006" key="5">
    <source>
        <dbReference type="Google" id="ProtNLM"/>
    </source>
</evidence>
<keyword evidence="2" id="KW-0472">Membrane</keyword>
<keyword evidence="2" id="KW-1133">Transmembrane helix</keyword>
<evidence type="ECO:0000313" key="4">
    <source>
        <dbReference type="Proteomes" id="UP001334804"/>
    </source>
</evidence>
<keyword evidence="4" id="KW-1185">Reference proteome</keyword>
<gene>
    <name evidence="3" type="ORF">OIE14_20590</name>
</gene>
<keyword evidence="2" id="KW-0812">Transmembrane</keyword>
<feature type="transmembrane region" description="Helical" evidence="2">
    <location>
        <begin position="21"/>
        <end position="39"/>
    </location>
</feature>
<evidence type="ECO:0000256" key="1">
    <source>
        <dbReference type="SAM" id="MobiDB-lite"/>
    </source>
</evidence>
<dbReference type="RefSeq" id="WP_141719481.1">
    <property type="nucleotide sequence ID" value="NZ_CP109071.1"/>
</dbReference>
<name>A0ABZ1E9D1_9ACTN</name>
<evidence type="ECO:0000256" key="2">
    <source>
        <dbReference type="SAM" id="Phobius"/>
    </source>
</evidence>